<feature type="signal peptide" evidence="1">
    <location>
        <begin position="1"/>
        <end position="20"/>
    </location>
</feature>
<dbReference type="Pfam" id="PF18962">
    <property type="entry name" value="Por_Secre_tail"/>
    <property type="match status" value="1"/>
</dbReference>
<keyword evidence="4" id="KW-1185">Reference proteome</keyword>
<feature type="chain" id="PRO_5047343051" evidence="1">
    <location>
        <begin position="21"/>
        <end position="129"/>
    </location>
</feature>
<reference evidence="4" key="1">
    <citation type="journal article" date="2019" name="Int. J. Syst. Evol. Microbiol.">
        <title>The Global Catalogue of Microorganisms (GCM) 10K type strain sequencing project: providing services to taxonomists for standard genome sequencing and annotation.</title>
        <authorList>
            <consortium name="The Broad Institute Genomics Platform"/>
            <consortium name="The Broad Institute Genome Sequencing Center for Infectious Disease"/>
            <person name="Wu L."/>
            <person name="Ma J."/>
        </authorList>
    </citation>
    <scope>NUCLEOTIDE SEQUENCE [LARGE SCALE GENOMIC DNA]</scope>
    <source>
        <strain evidence="4">CCUG 55250</strain>
    </source>
</reference>
<dbReference type="EMBL" id="JBHSMA010000001">
    <property type="protein sequence ID" value="MFC5409015.1"/>
    <property type="molecule type" value="Genomic_DNA"/>
</dbReference>
<organism evidence="3 4">
    <name type="scientific">Larkinella bovis</name>
    <dbReference type="NCBI Taxonomy" id="683041"/>
    <lineage>
        <taxon>Bacteria</taxon>
        <taxon>Pseudomonadati</taxon>
        <taxon>Bacteroidota</taxon>
        <taxon>Cytophagia</taxon>
        <taxon>Cytophagales</taxon>
        <taxon>Spirosomataceae</taxon>
        <taxon>Larkinella</taxon>
    </lineage>
</organism>
<evidence type="ECO:0000313" key="4">
    <source>
        <dbReference type="Proteomes" id="UP001596106"/>
    </source>
</evidence>
<dbReference type="InterPro" id="IPR026444">
    <property type="entry name" value="Secre_tail"/>
</dbReference>
<dbReference type="Proteomes" id="UP001596106">
    <property type="component" value="Unassembled WGS sequence"/>
</dbReference>
<feature type="domain" description="Secretion system C-terminal sorting" evidence="2">
    <location>
        <begin position="38"/>
        <end position="110"/>
    </location>
</feature>
<protein>
    <submittedName>
        <fullName evidence="3">T9SS type A sorting domain-containing protein</fullName>
    </submittedName>
</protein>
<evidence type="ECO:0000313" key="3">
    <source>
        <dbReference type="EMBL" id="MFC5409015.1"/>
    </source>
</evidence>
<gene>
    <name evidence="3" type="ORF">ACFPMF_06850</name>
</gene>
<evidence type="ECO:0000256" key="1">
    <source>
        <dbReference type="SAM" id="SignalP"/>
    </source>
</evidence>
<accession>A0ABW0I658</accession>
<dbReference type="RefSeq" id="WP_379842508.1">
    <property type="nucleotide sequence ID" value="NZ_JBHSMA010000001.1"/>
</dbReference>
<evidence type="ECO:0000259" key="2">
    <source>
        <dbReference type="Pfam" id="PF18962"/>
    </source>
</evidence>
<sequence length="129" mass="14178">MKTLLASALIALTFVSTTFAADDKDKTDVKSTFQSAVYPMTNSMKVGVNVHKEKGSKVNIRLTNSEGYTLATRTLRKNSEAASIRFDLNQLEDGVYKVEISDGATSEVKTVALQTKTPVTFSYREVSMK</sequence>
<name>A0ABW0I658_9BACT</name>
<comment type="caution">
    <text evidence="3">The sequence shown here is derived from an EMBL/GenBank/DDBJ whole genome shotgun (WGS) entry which is preliminary data.</text>
</comment>
<keyword evidence="1" id="KW-0732">Signal</keyword>
<proteinExistence type="predicted"/>